<dbReference type="OrthoDB" id="3251668at2759"/>
<accession>A0A072PKM2</accession>
<dbReference type="Gene3D" id="4.10.240.10">
    <property type="entry name" value="Zn(2)-C6 fungal-type DNA-binding domain"/>
    <property type="match status" value="1"/>
</dbReference>
<organism evidence="7 8">
    <name type="scientific">Exophiala aquamarina CBS 119918</name>
    <dbReference type="NCBI Taxonomy" id="1182545"/>
    <lineage>
        <taxon>Eukaryota</taxon>
        <taxon>Fungi</taxon>
        <taxon>Dikarya</taxon>
        <taxon>Ascomycota</taxon>
        <taxon>Pezizomycotina</taxon>
        <taxon>Eurotiomycetes</taxon>
        <taxon>Chaetothyriomycetidae</taxon>
        <taxon>Chaetothyriales</taxon>
        <taxon>Herpotrichiellaceae</taxon>
        <taxon>Exophiala</taxon>
    </lineage>
</organism>
<evidence type="ECO:0000256" key="5">
    <source>
        <dbReference type="ARBA" id="ARBA00023242"/>
    </source>
</evidence>
<dbReference type="CDD" id="cd00067">
    <property type="entry name" value="GAL4"/>
    <property type="match status" value="1"/>
</dbReference>
<dbReference type="Pfam" id="PF00172">
    <property type="entry name" value="Zn_clus"/>
    <property type="match status" value="1"/>
</dbReference>
<sequence>MPPKRIRTTEGSCWSCKQRRVKCDLQKPSCRKCLDADEKCNYNKIVLKWNTRPTKGAPAANQLCLYHQSLPGSLGYSLATNEKRAIEYFRLRVWPLFHMSSTPCQPPIALALGDRSVLLATCVMADSHRVLHDGRHSRDIVQSKRLHCLATLRKQLAEVSNGEMLLSTLLVAVLLLYFSDGYVECSQESASTSSHHAGVRAIIDSLGGLPSIMCGTDTSVKMLLSEFATTDVTNALLQGRVPCFSSDVWDMMDPEAVWWDKPSFGMESFATIFKKMADLARYRDLVQKDPGEFTMEKVQAFENVFRPGYATMESTTLAEVDIKKDPQLLDEDIVPCRALCRAFQHSANLYLYRAICALPPQHPLVQQHAQACLDCITGMPADSKALNCALYPIFTAAAHTFSAANQKTVIQKLETVYENIKFDSVNAIKLALKDLWGSERQLGSWDDMFSGLQQQTLVL</sequence>
<evidence type="ECO:0000313" key="7">
    <source>
        <dbReference type="EMBL" id="KEF59878.1"/>
    </source>
</evidence>
<proteinExistence type="predicted"/>
<dbReference type="Pfam" id="PF11951">
    <property type="entry name" value="Fungal_trans_2"/>
    <property type="match status" value="1"/>
</dbReference>
<gene>
    <name evidence="7" type="ORF">A1O9_04726</name>
</gene>
<dbReference type="InterPro" id="IPR021858">
    <property type="entry name" value="Fun_TF"/>
</dbReference>
<feature type="domain" description="Zn(2)-C6 fungal-type" evidence="6">
    <location>
        <begin position="12"/>
        <end position="42"/>
    </location>
</feature>
<dbReference type="GO" id="GO:0000981">
    <property type="term" value="F:DNA-binding transcription factor activity, RNA polymerase II-specific"/>
    <property type="evidence" value="ECO:0007669"/>
    <property type="project" value="InterPro"/>
</dbReference>
<dbReference type="PANTHER" id="PTHR37534">
    <property type="entry name" value="TRANSCRIPTIONAL ACTIVATOR PROTEIN UGA3"/>
    <property type="match status" value="1"/>
</dbReference>
<comment type="caution">
    <text evidence="7">The sequence shown here is derived from an EMBL/GenBank/DDBJ whole genome shotgun (WGS) entry which is preliminary data.</text>
</comment>
<dbReference type="RefSeq" id="XP_013262468.1">
    <property type="nucleotide sequence ID" value="XM_013407014.1"/>
</dbReference>
<comment type="subcellular location">
    <subcellularLocation>
        <location evidence="1">Nucleus</location>
    </subcellularLocation>
</comment>
<dbReference type="EMBL" id="AMGV01000003">
    <property type="protein sequence ID" value="KEF59878.1"/>
    <property type="molecule type" value="Genomic_DNA"/>
</dbReference>
<evidence type="ECO:0000256" key="4">
    <source>
        <dbReference type="ARBA" id="ARBA00023163"/>
    </source>
</evidence>
<dbReference type="GO" id="GO:0045944">
    <property type="term" value="P:positive regulation of transcription by RNA polymerase II"/>
    <property type="evidence" value="ECO:0007669"/>
    <property type="project" value="TreeGrafter"/>
</dbReference>
<keyword evidence="3" id="KW-0238">DNA-binding</keyword>
<evidence type="ECO:0000256" key="3">
    <source>
        <dbReference type="ARBA" id="ARBA00023125"/>
    </source>
</evidence>
<dbReference type="SUPFAM" id="SSF57701">
    <property type="entry name" value="Zn2/Cys6 DNA-binding domain"/>
    <property type="match status" value="1"/>
</dbReference>
<dbReference type="InterPro" id="IPR036864">
    <property type="entry name" value="Zn2-C6_fun-type_DNA-bd_sf"/>
</dbReference>
<dbReference type="GO" id="GO:0008270">
    <property type="term" value="F:zinc ion binding"/>
    <property type="evidence" value="ECO:0007669"/>
    <property type="project" value="InterPro"/>
</dbReference>
<protein>
    <recommendedName>
        <fullName evidence="6">Zn(2)-C6 fungal-type domain-containing protein</fullName>
    </recommendedName>
</protein>
<dbReference type="Proteomes" id="UP000027920">
    <property type="component" value="Unassembled WGS sequence"/>
</dbReference>
<dbReference type="HOGENOM" id="CLU_041955_0_0_1"/>
<dbReference type="InterPro" id="IPR001138">
    <property type="entry name" value="Zn2Cys6_DnaBD"/>
</dbReference>
<keyword evidence="5" id="KW-0539">Nucleus</keyword>
<dbReference type="GO" id="GO:0000976">
    <property type="term" value="F:transcription cis-regulatory region binding"/>
    <property type="evidence" value="ECO:0007669"/>
    <property type="project" value="TreeGrafter"/>
</dbReference>
<dbReference type="GO" id="GO:0005634">
    <property type="term" value="C:nucleus"/>
    <property type="evidence" value="ECO:0007669"/>
    <property type="project" value="UniProtKB-SubCell"/>
</dbReference>
<dbReference type="SMART" id="SM00066">
    <property type="entry name" value="GAL4"/>
    <property type="match status" value="1"/>
</dbReference>
<dbReference type="AlphaFoldDB" id="A0A072PKM2"/>
<keyword evidence="8" id="KW-1185">Reference proteome</keyword>
<reference evidence="7 8" key="1">
    <citation type="submission" date="2013-03" db="EMBL/GenBank/DDBJ databases">
        <title>The Genome Sequence of Exophiala aquamarina CBS 119918.</title>
        <authorList>
            <consortium name="The Broad Institute Genomics Platform"/>
            <person name="Cuomo C."/>
            <person name="de Hoog S."/>
            <person name="Gorbushina A."/>
            <person name="Walker B."/>
            <person name="Young S.K."/>
            <person name="Zeng Q."/>
            <person name="Gargeya S."/>
            <person name="Fitzgerald M."/>
            <person name="Haas B."/>
            <person name="Abouelleil A."/>
            <person name="Allen A.W."/>
            <person name="Alvarado L."/>
            <person name="Arachchi H.M."/>
            <person name="Berlin A.M."/>
            <person name="Chapman S.B."/>
            <person name="Gainer-Dewar J."/>
            <person name="Goldberg J."/>
            <person name="Griggs A."/>
            <person name="Gujja S."/>
            <person name="Hansen M."/>
            <person name="Howarth C."/>
            <person name="Imamovic A."/>
            <person name="Ireland A."/>
            <person name="Larimer J."/>
            <person name="McCowan C."/>
            <person name="Murphy C."/>
            <person name="Pearson M."/>
            <person name="Poon T.W."/>
            <person name="Priest M."/>
            <person name="Roberts A."/>
            <person name="Saif S."/>
            <person name="Shea T."/>
            <person name="Sisk P."/>
            <person name="Sykes S."/>
            <person name="Wortman J."/>
            <person name="Nusbaum C."/>
            <person name="Birren B."/>
        </authorList>
    </citation>
    <scope>NUCLEOTIDE SEQUENCE [LARGE SCALE GENOMIC DNA]</scope>
    <source>
        <strain evidence="7 8">CBS 119918</strain>
    </source>
</reference>
<dbReference type="PANTHER" id="PTHR37534:SF17">
    <property type="entry name" value="ZN(2)-C6 FUNGAL-TYPE DOMAIN-CONTAINING PROTEIN"/>
    <property type="match status" value="1"/>
</dbReference>
<evidence type="ECO:0000256" key="2">
    <source>
        <dbReference type="ARBA" id="ARBA00023015"/>
    </source>
</evidence>
<evidence type="ECO:0000259" key="6">
    <source>
        <dbReference type="PROSITE" id="PS50048"/>
    </source>
</evidence>
<dbReference type="VEuPathDB" id="FungiDB:A1O9_04726"/>
<evidence type="ECO:0000256" key="1">
    <source>
        <dbReference type="ARBA" id="ARBA00004123"/>
    </source>
</evidence>
<evidence type="ECO:0000313" key="8">
    <source>
        <dbReference type="Proteomes" id="UP000027920"/>
    </source>
</evidence>
<keyword evidence="4" id="KW-0804">Transcription</keyword>
<dbReference type="PROSITE" id="PS00463">
    <property type="entry name" value="ZN2_CY6_FUNGAL_1"/>
    <property type="match status" value="1"/>
</dbReference>
<dbReference type="PROSITE" id="PS50048">
    <property type="entry name" value="ZN2_CY6_FUNGAL_2"/>
    <property type="match status" value="1"/>
</dbReference>
<name>A0A072PKM2_9EURO</name>
<keyword evidence="2" id="KW-0805">Transcription regulation</keyword>
<dbReference type="GeneID" id="25279655"/>